<keyword evidence="3" id="KW-1185">Reference proteome</keyword>
<reference evidence="2" key="1">
    <citation type="journal article" date="2021" name="Nat. Commun.">
        <title>Genetic determinants of endophytism in the Arabidopsis root mycobiome.</title>
        <authorList>
            <person name="Mesny F."/>
            <person name="Miyauchi S."/>
            <person name="Thiergart T."/>
            <person name="Pickel B."/>
            <person name="Atanasova L."/>
            <person name="Karlsson M."/>
            <person name="Huettel B."/>
            <person name="Barry K.W."/>
            <person name="Haridas S."/>
            <person name="Chen C."/>
            <person name="Bauer D."/>
            <person name="Andreopoulos W."/>
            <person name="Pangilinan J."/>
            <person name="LaButti K."/>
            <person name="Riley R."/>
            <person name="Lipzen A."/>
            <person name="Clum A."/>
            <person name="Drula E."/>
            <person name="Henrissat B."/>
            <person name="Kohler A."/>
            <person name="Grigoriev I.V."/>
            <person name="Martin F.M."/>
            <person name="Hacquard S."/>
        </authorList>
    </citation>
    <scope>NUCLEOTIDE SEQUENCE</scope>
    <source>
        <strain evidence="2">MPI-CAGE-CH-0235</strain>
    </source>
</reference>
<dbReference type="AlphaFoldDB" id="A0A8K0SV31"/>
<proteinExistence type="predicted"/>
<gene>
    <name evidence="2" type="ORF">B0I35DRAFT_117606</name>
</gene>
<comment type="caution">
    <text evidence="2">The sequence shown here is derived from an EMBL/GenBank/DDBJ whole genome shotgun (WGS) entry which is preliminary data.</text>
</comment>
<evidence type="ECO:0000256" key="1">
    <source>
        <dbReference type="SAM" id="SignalP"/>
    </source>
</evidence>
<feature type="signal peptide" evidence="1">
    <location>
        <begin position="1"/>
        <end position="20"/>
    </location>
</feature>
<protein>
    <recommendedName>
        <fullName evidence="4">Secreted protein</fullName>
    </recommendedName>
</protein>
<evidence type="ECO:0000313" key="3">
    <source>
        <dbReference type="Proteomes" id="UP000813444"/>
    </source>
</evidence>
<name>A0A8K0SV31_9HYPO</name>
<evidence type="ECO:0008006" key="4">
    <source>
        <dbReference type="Google" id="ProtNLM"/>
    </source>
</evidence>
<organism evidence="2 3">
    <name type="scientific">Stachybotrys elegans</name>
    <dbReference type="NCBI Taxonomy" id="80388"/>
    <lineage>
        <taxon>Eukaryota</taxon>
        <taxon>Fungi</taxon>
        <taxon>Dikarya</taxon>
        <taxon>Ascomycota</taxon>
        <taxon>Pezizomycotina</taxon>
        <taxon>Sordariomycetes</taxon>
        <taxon>Hypocreomycetidae</taxon>
        <taxon>Hypocreales</taxon>
        <taxon>Stachybotryaceae</taxon>
        <taxon>Stachybotrys</taxon>
    </lineage>
</organism>
<evidence type="ECO:0000313" key="2">
    <source>
        <dbReference type="EMBL" id="KAH7325733.1"/>
    </source>
</evidence>
<dbReference type="Proteomes" id="UP000813444">
    <property type="component" value="Unassembled WGS sequence"/>
</dbReference>
<keyword evidence="1" id="KW-0732">Signal</keyword>
<feature type="chain" id="PRO_5035435389" description="Secreted protein" evidence="1">
    <location>
        <begin position="21"/>
        <end position="205"/>
    </location>
</feature>
<accession>A0A8K0SV31</accession>
<dbReference type="EMBL" id="JAGPNK010000002">
    <property type="protein sequence ID" value="KAH7325733.1"/>
    <property type="molecule type" value="Genomic_DNA"/>
</dbReference>
<sequence>MFQSSYPLRATLLLFHFAECLPALTSTGARRVSFFLPKRCELAVEGGGVIPGWQRMRRSMELPRRTGGFVVAVPKLSIGGEFNNTLTLMTIMGTLLGEMYDATRAWNRPNSKVWTGLTRPREVTGCRGPARPRGVLDGSTPDPHEMVARHRISPSLRPSRLLIRWGKRGGRVRTGVLPATGHVSRCRRRKRLLTTDIYALNADVD</sequence>